<feature type="non-terminal residue" evidence="1">
    <location>
        <position position="32"/>
    </location>
</feature>
<name>A0A382ZTY4_9ZZZZ</name>
<reference evidence="1" key="1">
    <citation type="submission" date="2018-05" db="EMBL/GenBank/DDBJ databases">
        <authorList>
            <person name="Lanie J.A."/>
            <person name="Ng W.-L."/>
            <person name="Kazmierczak K.M."/>
            <person name="Andrzejewski T.M."/>
            <person name="Davidsen T.M."/>
            <person name="Wayne K.J."/>
            <person name="Tettelin H."/>
            <person name="Glass J.I."/>
            <person name="Rusch D."/>
            <person name="Podicherti R."/>
            <person name="Tsui H.-C.T."/>
            <person name="Winkler M.E."/>
        </authorList>
    </citation>
    <scope>NUCLEOTIDE SEQUENCE</scope>
</reference>
<protein>
    <submittedName>
        <fullName evidence="1">Uncharacterized protein</fullName>
    </submittedName>
</protein>
<gene>
    <name evidence="1" type="ORF">METZ01_LOCUS451841</name>
</gene>
<dbReference type="EMBL" id="UINC01186665">
    <property type="protein sequence ID" value="SVD98987.1"/>
    <property type="molecule type" value="Genomic_DNA"/>
</dbReference>
<evidence type="ECO:0000313" key="1">
    <source>
        <dbReference type="EMBL" id="SVD98987.1"/>
    </source>
</evidence>
<dbReference type="AlphaFoldDB" id="A0A382ZTY4"/>
<proteinExistence type="predicted"/>
<sequence length="32" mass="3725">MIHLFEVEIQIDIAAGENLLHLVLVSDYLLFR</sequence>
<accession>A0A382ZTY4</accession>
<organism evidence="1">
    <name type="scientific">marine metagenome</name>
    <dbReference type="NCBI Taxonomy" id="408172"/>
    <lineage>
        <taxon>unclassified sequences</taxon>
        <taxon>metagenomes</taxon>
        <taxon>ecological metagenomes</taxon>
    </lineage>
</organism>